<dbReference type="PANTHER" id="PTHR43037">
    <property type="entry name" value="UNNAMED PRODUCT-RELATED"/>
    <property type="match status" value="1"/>
</dbReference>
<reference evidence="4 5" key="2">
    <citation type="submission" date="2018-03" db="EMBL/GenBank/DDBJ databases">
        <title>The ancient ancestry and fast evolution of plastids.</title>
        <authorList>
            <person name="Moore K.R."/>
            <person name="Magnabosco C."/>
            <person name="Momper L."/>
            <person name="Gold D.A."/>
            <person name="Bosak T."/>
            <person name="Fournier G.P."/>
        </authorList>
    </citation>
    <scope>NUCLEOTIDE SEQUENCE [LARGE SCALE GENOMIC DNA]</scope>
    <source>
        <strain evidence="4 5">ULC18</strain>
    </source>
</reference>
<evidence type="ECO:0000256" key="2">
    <source>
        <dbReference type="ARBA" id="ARBA00022801"/>
    </source>
</evidence>
<dbReference type="RefSeq" id="WP_106259334.1">
    <property type="nucleotide sequence ID" value="NZ_CAWNSW010000032.1"/>
</dbReference>
<dbReference type="InterPro" id="IPR050955">
    <property type="entry name" value="Plant_Biomass_Hydrol_Est"/>
</dbReference>
<dbReference type="OrthoDB" id="9764953at2"/>
<dbReference type="EMBL" id="PVWK01000132">
    <property type="protein sequence ID" value="PSB25108.1"/>
    <property type="molecule type" value="Genomic_DNA"/>
</dbReference>
<protein>
    <recommendedName>
        <fullName evidence="3">Dienelactone hydrolase domain-containing protein</fullName>
    </recommendedName>
</protein>
<dbReference type="Proteomes" id="UP000239576">
    <property type="component" value="Unassembled WGS sequence"/>
</dbReference>
<proteinExistence type="predicted"/>
<dbReference type="SUPFAM" id="SSF53474">
    <property type="entry name" value="alpha/beta-Hydrolases"/>
    <property type="match status" value="1"/>
</dbReference>
<evidence type="ECO:0000313" key="5">
    <source>
        <dbReference type="Proteomes" id="UP000239576"/>
    </source>
</evidence>
<dbReference type="Gene3D" id="3.40.50.1820">
    <property type="entry name" value="alpha/beta hydrolase"/>
    <property type="match status" value="1"/>
</dbReference>
<dbReference type="AlphaFoldDB" id="A0A2T1DX80"/>
<dbReference type="InterPro" id="IPR029058">
    <property type="entry name" value="AB_hydrolase_fold"/>
</dbReference>
<dbReference type="InterPro" id="IPR002925">
    <property type="entry name" value="Dienelactn_hydro"/>
</dbReference>
<sequence length="375" mass="41370">MTPLSMQRLIQFALLVVLLSLVAIGDIGLQRNATVGLSIGDRTAEEGQERTRLTRISAGSTEDVWTLPIVQLAATASKVPQYTTWANVEALMIARVNLMTDRASAGKPVQVLEAGQQRATGALQHSSSEASKAQDPVLLAATWETQKDTQTIDAEKRDRDGWHRLRQQLDTAIRYGYFVKLPQGYETDALQRWPVIYYLHGSGGGDRDAWSGTKENDGPQYFARTKNNFPFIVVSLRSPGGWHPPAVKDVMDEVERRYRIDPTRVYLTGFSMGGVGTWSVAYDQPDRFAAIAPVGGLKGDPSRAAQLKSIGVWVFNGANDHVTPAADARVAVKALRTAGVSVKYTEIPNAGHVESLDIAYRNPELYTWFLKHHRP</sequence>
<name>A0A2T1DX80_9CYAN</name>
<accession>A0A2T1DX80</accession>
<keyword evidence="1" id="KW-0732">Signal</keyword>
<dbReference type="GO" id="GO:0016787">
    <property type="term" value="F:hydrolase activity"/>
    <property type="evidence" value="ECO:0007669"/>
    <property type="project" value="UniProtKB-KW"/>
</dbReference>
<evidence type="ECO:0000256" key="1">
    <source>
        <dbReference type="ARBA" id="ARBA00022729"/>
    </source>
</evidence>
<evidence type="ECO:0000313" key="4">
    <source>
        <dbReference type="EMBL" id="PSB25108.1"/>
    </source>
</evidence>
<keyword evidence="5" id="KW-1185">Reference proteome</keyword>
<reference evidence="5" key="1">
    <citation type="submission" date="2018-02" db="EMBL/GenBank/DDBJ databases">
        <authorList>
            <person name="Moore K."/>
            <person name="Momper L."/>
        </authorList>
    </citation>
    <scope>NUCLEOTIDE SEQUENCE [LARGE SCALE GENOMIC DNA]</scope>
    <source>
        <strain evidence="5">ULC18</strain>
    </source>
</reference>
<gene>
    <name evidence="4" type="ORF">C7B82_24315</name>
</gene>
<feature type="domain" description="Dienelactone hydrolase" evidence="3">
    <location>
        <begin position="248"/>
        <end position="352"/>
    </location>
</feature>
<keyword evidence="2" id="KW-0378">Hydrolase</keyword>
<comment type="caution">
    <text evidence="4">The sequence shown here is derived from an EMBL/GenBank/DDBJ whole genome shotgun (WGS) entry which is preliminary data.</text>
</comment>
<dbReference type="PANTHER" id="PTHR43037:SF5">
    <property type="entry name" value="FERULOYL ESTERASE"/>
    <property type="match status" value="1"/>
</dbReference>
<dbReference type="Pfam" id="PF01738">
    <property type="entry name" value="DLH"/>
    <property type="match status" value="1"/>
</dbReference>
<evidence type="ECO:0000259" key="3">
    <source>
        <dbReference type="Pfam" id="PF01738"/>
    </source>
</evidence>
<organism evidence="4 5">
    <name type="scientific">Stenomitos frigidus ULC18</name>
    <dbReference type="NCBI Taxonomy" id="2107698"/>
    <lineage>
        <taxon>Bacteria</taxon>
        <taxon>Bacillati</taxon>
        <taxon>Cyanobacteriota</taxon>
        <taxon>Cyanophyceae</taxon>
        <taxon>Leptolyngbyales</taxon>
        <taxon>Leptolyngbyaceae</taxon>
        <taxon>Stenomitos</taxon>
    </lineage>
</organism>